<dbReference type="RefSeq" id="XP_030368825.1">
    <property type="nucleotide sequence ID" value="XM_030512965.1"/>
</dbReference>
<dbReference type="OrthoDB" id="295274at2759"/>
<dbReference type="Proteomes" id="UP000504634">
    <property type="component" value="Unplaced"/>
</dbReference>
<feature type="coiled-coil region" evidence="1">
    <location>
        <begin position="348"/>
        <end position="382"/>
    </location>
</feature>
<dbReference type="AlphaFoldDB" id="A0A6J2T0N7"/>
<proteinExistence type="predicted"/>
<evidence type="ECO:0000313" key="3">
    <source>
        <dbReference type="RefSeq" id="XP_030368825.1"/>
    </source>
</evidence>
<gene>
    <name evidence="3" type="primary">LOC115619936</name>
</gene>
<sequence>MDTEAHISDLTSVSFPDFETKSSQENNCGSKSNELGTSSDACYFSNYENYGQPKHDHDITLDLSLGQKSENIFATDQTPTPTRLIKNCDEVGLFEDLRHVNPFDIGFQRAVEQNGASSVATVPATPTTTDGDLHTPQVYPLDNENQAKTDANSPLDVPNVEALLATTQATRTEAASLDASPHITAAGQTIQQAAPLQLFQPQMITWVLPAQAVSATAVTVEPTPARMNKTLTSAIPIQTVRPFILPKPKGITTPLTTSAAVPTTASKPLPAIFVPSTPQPHEPSSASLTPTSQLPIKERLKAILNSNSNRNRESTYVAAKTKLPKSKGAPTRTEDCMERRRAAASRYRNKMRNEHAQLRVENRKLRERIAELEQALKNSINNNSNKCNTGVVPHQIQIPPSSIHLVINVPKMVVSSSVQQQPETQPQQNHRLIENPCGASSS</sequence>
<keyword evidence="2" id="KW-1185">Reference proteome</keyword>
<name>A0A6J2T0N7_DROLE</name>
<reference evidence="3" key="1">
    <citation type="submission" date="2025-08" db="UniProtKB">
        <authorList>
            <consortium name="RefSeq"/>
        </authorList>
    </citation>
    <scope>IDENTIFICATION</scope>
    <source>
        <strain evidence="3">11010-0011.00</strain>
        <tissue evidence="3">Whole body</tissue>
    </source>
</reference>
<accession>A0A6J2T0N7</accession>
<organism evidence="2 3">
    <name type="scientific">Drosophila lebanonensis</name>
    <name type="common">Fruit fly</name>
    <name type="synonym">Scaptodrosophila lebanonensis</name>
    <dbReference type="NCBI Taxonomy" id="7225"/>
    <lineage>
        <taxon>Eukaryota</taxon>
        <taxon>Metazoa</taxon>
        <taxon>Ecdysozoa</taxon>
        <taxon>Arthropoda</taxon>
        <taxon>Hexapoda</taxon>
        <taxon>Insecta</taxon>
        <taxon>Pterygota</taxon>
        <taxon>Neoptera</taxon>
        <taxon>Endopterygota</taxon>
        <taxon>Diptera</taxon>
        <taxon>Brachycera</taxon>
        <taxon>Muscomorpha</taxon>
        <taxon>Ephydroidea</taxon>
        <taxon>Drosophilidae</taxon>
        <taxon>Scaptodrosophila</taxon>
    </lineage>
</organism>
<protein>
    <submittedName>
        <fullName evidence="3">Cyclic AMP-dependent transcription factor ATF-2</fullName>
    </submittedName>
</protein>
<evidence type="ECO:0000256" key="1">
    <source>
        <dbReference type="SAM" id="Coils"/>
    </source>
</evidence>
<dbReference type="GeneID" id="115619936"/>
<dbReference type="CTD" id="37978"/>
<evidence type="ECO:0000313" key="2">
    <source>
        <dbReference type="Proteomes" id="UP000504634"/>
    </source>
</evidence>
<keyword evidence="1" id="KW-0175">Coiled coil</keyword>